<reference evidence="2 3" key="1">
    <citation type="submission" date="2023-08" db="EMBL/GenBank/DDBJ databases">
        <authorList>
            <person name="Palmer J.M."/>
        </authorList>
    </citation>
    <scope>NUCLEOTIDE SEQUENCE [LARGE SCALE GENOMIC DNA]</scope>
    <source>
        <strain evidence="2 3">TWF481</strain>
    </source>
</reference>
<evidence type="ECO:0000313" key="3">
    <source>
        <dbReference type="Proteomes" id="UP001370758"/>
    </source>
</evidence>
<keyword evidence="2" id="KW-0808">Transferase</keyword>
<dbReference type="PROSITE" id="PS51257">
    <property type="entry name" value="PROKAR_LIPOPROTEIN"/>
    <property type="match status" value="1"/>
</dbReference>
<feature type="compositionally biased region" description="Basic residues" evidence="1">
    <location>
        <begin position="171"/>
        <end position="184"/>
    </location>
</feature>
<evidence type="ECO:0000256" key="1">
    <source>
        <dbReference type="SAM" id="MobiDB-lite"/>
    </source>
</evidence>
<feature type="region of interest" description="Disordered" evidence="1">
    <location>
        <begin position="51"/>
        <end position="75"/>
    </location>
</feature>
<feature type="region of interest" description="Disordered" evidence="1">
    <location>
        <begin position="164"/>
        <end position="209"/>
    </location>
</feature>
<comment type="caution">
    <text evidence="2">The sequence shown here is derived from an EMBL/GenBank/DDBJ whole genome shotgun (WGS) entry which is preliminary data.</text>
</comment>
<feature type="compositionally biased region" description="Basic and acidic residues" evidence="1">
    <location>
        <begin position="185"/>
        <end position="195"/>
    </location>
</feature>
<proteinExistence type="predicted"/>
<dbReference type="GO" id="GO:0016757">
    <property type="term" value="F:glycosyltransferase activity"/>
    <property type="evidence" value="ECO:0007669"/>
    <property type="project" value="UniProtKB-KW"/>
</dbReference>
<evidence type="ECO:0000313" key="2">
    <source>
        <dbReference type="EMBL" id="KAK6510113.1"/>
    </source>
</evidence>
<accession>A0AAV9WKW8</accession>
<sequence length="451" mass="52217">MKGRIGLRITSSILFLFSFILFLSGCILQRKSMHTLERYYDTIPLPETHPLSLEKKRRKAQPPSNPGKQRVLTSSQRKNYEELRWEQRKQQMEVEAQRERERYGSVAYVQFVTEIMDVCSAVLIFNDLDRVGSRAGRVLIYPSSWDMKLDITEAQQKEARRILSVQEKTLNNKRKQSPKKTKKKSKEEETTKEEATNPLDPPPLEEDYKSPQYHTARRLLHLARIKHSVTLLPMADDMIHPLSLLNMTDYKRLLYLQHPAMIMKNMDEMLLHSPAATVSAPRNKNGGLSSNFLMVTPENGEWEYILKTQKSALGTKDFGELGKLVEKIYSTMAMILPRWPYEIFTSELFESPVKNSGARASTWLPSKVLKEAYYILFDGGKPSKTGEWEKVPQPWKLKSLEEDAAPGCHLVQEDLGNGEERWDCTARNVWRKLYDGYRQRRMEVCGLDLEA</sequence>
<name>A0AAV9WKW8_9PEZI</name>
<dbReference type="EMBL" id="JAVHJL010000002">
    <property type="protein sequence ID" value="KAK6510113.1"/>
    <property type="molecule type" value="Genomic_DNA"/>
</dbReference>
<dbReference type="Proteomes" id="UP001370758">
    <property type="component" value="Unassembled WGS sequence"/>
</dbReference>
<keyword evidence="3" id="KW-1185">Reference proteome</keyword>
<dbReference type="AlphaFoldDB" id="A0AAV9WKW8"/>
<gene>
    <name evidence="2" type="primary">GNT1</name>
    <name evidence="2" type="ORF">TWF481_004826</name>
</gene>
<keyword evidence="2" id="KW-0328">Glycosyltransferase</keyword>
<organism evidence="2 3">
    <name type="scientific">Arthrobotrys musiformis</name>
    <dbReference type="NCBI Taxonomy" id="47236"/>
    <lineage>
        <taxon>Eukaryota</taxon>
        <taxon>Fungi</taxon>
        <taxon>Dikarya</taxon>
        <taxon>Ascomycota</taxon>
        <taxon>Pezizomycotina</taxon>
        <taxon>Orbiliomycetes</taxon>
        <taxon>Orbiliales</taxon>
        <taxon>Orbiliaceae</taxon>
        <taxon>Arthrobotrys</taxon>
    </lineage>
</organism>
<protein>
    <submittedName>
        <fullName evidence="2">N-acetylglucosaminyltransferase</fullName>
    </submittedName>
</protein>